<accession>A0ABP1QI28</accession>
<dbReference type="EMBL" id="CAXLJM020000032">
    <property type="protein sequence ID" value="CAL8099522.1"/>
    <property type="molecule type" value="Genomic_DNA"/>
</dbReference>
<sequence length="315" mass="35987">MNVLVSPPRSSESDVQIQNENDKLAFASWKDESVDKLNKSQFCLIDHPECWQTAGLSETLIRNNPRLIKLMNRKRNHIVELPDPTETAFQFYCADCNGIPFPWSPDPSTPLVQEDEVDEVVAQAVYLCQQGHPICRTCFGAVFSCGFDKIDYNIIFNQKRGTRRSTAPLVLRPHCLQSFSDTFGELEEGKDVCLMDRSIFKCMFLTKMIKKAEFACKHFYNWCAFRGSGSKLHKHEESCPYAIKQGIPDTFTVSSTSESNDQCENSDDSEILKLNFGDIVLEGHKMVNSVKEEHGNEIDLQRLQEQVYPFQEHLP</sequence>
<protein>
    <submittedName>
        <fullName evidence="1">Uncharacterized protein</fullName>
    </submittedName>
</protein>
<reference evidence="1 2" key="1">
    <citation type="submission" date="2024-08" db="EMBL/GenBank/DDBJ databases">
        <authorList>
            <person name="Cucini C."/>
            <person name="Frati F."/>
        </authorList>
    </citation>
    <scope>NUCLEOTIDE SEQUENCE [LARGE SCALE GENOMIC DNA]</scope>
</reference>
<gene>
    <name evidence="1" type="ORF">ODALV1_LOCUS10261</name>
</gene>
<comment type="caution">
    <text evidence="1">The sequence shown here is derived from an EMBL/GenBank/DDBJ whole genome shotgun (WGS) entry which is preliminary data.</text>
</comment>
<name>A0ABP1QI28_9HEXA</name>
<dbReference type="Proteomes" id="UP001642540">
    <property type="component" value="Unassembled WGS sequence"/>
</dbReference>
<keyword evidence="2" id="KW-1185">Reference proteome</keyword>
<evidence type="ECO:0000313" key="1">
    <source>
        <dbReference type="EMBL" id="CAL8099522.1"/>
    </source>
</evidence>
<evidence type="ECO:0000313" key="2">
    <source>
        <dbReference type="Proteomes" id="UP001642540"/>
    </source>
</evidence>
<proteinExistence type="predicted"/>
<organism evidence="1 2">
    <name type="scientific">Orchesella dallaii</name>
    <dbReference type="NCBI Taxonomy" id="48710"/>
    <lineage>
        <taxon>Eukaryota</taxon>
        <taxon>Metazoa</taxon>
        <taxon>Ecdysozoa</taxon>
        <taxon>Arthropoda</taxon>
        <taxon>Hexapoda</taxon>
        <taxon>Collembola</taxon>
        <taxon>Entomobryomorpha</taxon>
        <taxon>Entomobryoidea</taxon>
        <taxon>Orchesellidae</taxon>
        <taxon>Orchesellinae</taxon>
        <taxon>Orchesella</taxon>
    </lineage>
</organism>